<keyword evidence="5" id="KW-1185">Reference proteome</keyword>
<dbReference type="Pfam" id="PF13708">
    <property type="entry name" value="DUF4942"/>
    <property type="match status" value="1"/>
</dbReference>
<keyword evidence="1" id="KW-0489">Methyltransferase</keyword>
<dbReference type="InterPro" id="IPR029063">
    <property type="entry name" value="SAM-dependent_MTases_sf"/>
</dbReference>
<comment type="caution">
    <text evidence="4">The sequence shown here is derived from an EMBL/GenBank/DDBJ whole genome shotgun (WGS) entry which is preliminary data.</text>
</comment>
<feature type="domain" description="DUF4942" evidence="3">
    <location>
        <begin position="300"/>
        <end position="515"/>
    </location>
</feature>
<dbReference type="CDD" id="cd02440">
    <property type="entry name" value="AdoMet_MTases"/>
    <property type="match status" value="1"/>
</dbReference>
<evidence type="ECO:0000256" key="1">
    <source>
        <dbReference type="ARBA" id="ARBA00022603"/>
    </source>
</evidence>
<dbReference type="Gene3D" id="3.40.50.150">
    <property type="entry name" value="Vaccinia Virus protein VP39"/>
    <property type="match status" value="1"/>
</dbReference>
<accession>A0ABV4NTN7</accession>
<protein>
    <submittedName>
        <fullName evidence="4">DUF4942 domain-containing protein</fullName>
    </submittedName>
</protein>
<evidence type="ECO:0000256" key="2">
    <source>
        <dbReference type="ARBA" id="ARBA00022679"/>
    </source>
</evidence>
<name>A0ABV4NTN7_9GAMM</name>
<reference evidence="4 5" key="1">
    <citation type="submission" date="2024-08" db="EMBL/GenBank/DDBJ databases">
        <authorList>
            <person name="Ishaq N."/>
        </authorList>
    </citation>
    <scope>NUCLEOTIDE SEQUENCE [LARGE SCALE GENOMIC DNA]</scope>
    <source>
        <strain evidence="4 5">DSM 18651</strain>
    </source>
</reference>
<dbReference type="EMBL" id="JBGMEK010000001">
    <property type="protein sequence ID" value="MFA0809346.1"/>
    <property type="molecule type" value="Genomic_DNA"/>
</dbReference>
<dbReference type="PROSITE" id="PS00092">
    <property type="entry name" value="N6_MTASE"/>
    <property type="match status" value="1"/>
</dbReference>
<evidence type="ECO:0000313" key="5">
    <source>
        <dbReference type="Proteomes" id="UP001569428"/>
    </source>
</evidence>
<evidence type="ECO:0000259" key="3">
    <source>
        <dbReference type="Pfam" id="PF13708"/>
    </source>
</evidence>
<dbReference type="InterPro" id="IPR002052">
    <property type="entry name" value="DNA_methylase_N6_adenine_CS"/>
</dbReference>
<gene>
    <name evidence="4" type="ORF">ACCI49_00320</name>
</gene>
<evidence type="ECO:0000313" key="4">
    <source>
        <dbReference type="EMBL" id="MFA0809346.1"/>
    </source>
</evidence>
<dbReference type="Proteomes" id="UP001569428">
    <property type="component" value="Unassembled WGS sequence"/>
</dbReference>
<sequence>MQKLPSTETSPSVSSLVSQIKAQDQDFEWYPTTEEILNAVKRDIDEMTNNYAIESNPSVLDCGAGDGRSLMYLTDGKRYAIEKAEPLVAAMDHSIFVIGAEFQQQILIDKSVDIVFCNPPYSEYSVWTAKIIRETKAGYAYFVIPERWESDRNIENALMLRNAEAKVIGSFDFLNAERQARAKVAIVKVQLASRGSNRRDCSADTDPFELWFDANFDIKTSEDKSYNENIDISPWKERLDQALIVGSDVVTALVSLYEHDMDLLVNNYKSLETLDPVLLTELAVSLRSVKEGLRTKISGLKNKYWLELFNNLNTITSKLTKSTREKLLNTLTSHTDVDFNVSNVYAVVIWVIKNANYYYDDQLVSIVERMVERANVTLYKSNQQIFRDEDWRYVRKPYNLCRFSLETRAILQHEGGLFISEWNWEKSKYNGLSERAYWFLVDILIVANNLGFDTTDNTRPMDFTWEANKSCEFYYRDHHTQKDMILMNVKAFMNGNLHIKFNQAFMCRLNVEFGRLKGWLKTAQEAAEEMDISVAEAADCFKTNFKLEPSNILKLGFQKAA</sequence>
<proteinExistence type="predicted"/>
<organism evidence="4 5">
    <name type="scientific">Microbulbifer epialgicus</name>
    <dbReference type="NCBI Taxonomy" id="393907"/>
    <lineage>
        <taxon>Bacteria</taxon>
        <taxon>Pseudomonadati</taxon>
        <taxon>Pseudomonadota</taxon>
        <taxon>Gammaproteobacteria</taxon>
        <taxon>Cellvibrionales</taxon>
        <taxon>Microbulbiferaceae</taxon>
        <taxon>Microbulbifer</taxon>
    </lineage>
</organism>
<keyword evidence="2" id="KW-0808">Transferase</keyword>
<dbReference type="RefSeq" id="WP_371836967.1">
    <property type="nucleotide sequence ID" value="NZ_JBGMEK010000001.1"/>
</dbReference>
<dbReference type="SUPFAM" id="SSF53335">
    <property type="entry name" value="S-adenosyl-L-methionine-dependent methyltransferases"/>
    <property type="match status" value="1"/>
</dbReference>
<dbReference type="InterPro" id="IPR031339">
    <property type="entry name" value="DUF4942"/>
</dbReference>